<comment type="caution">
    <text evidence="1">The sequence shown here is derived from an EMBL/GenBank/DDBJ whole genome shotgun (WGS) entry which is preliminary data.</text>
</comment>
<evidence type="ECO:0000313" key="1">
    <source>
        <dbReference type="EMBL" id="MFD2692624.1"/>
    </source>
</evidence>
<organism evidence="1 2">
    <name type="scientific">Sporolactobacillus shoreicorticis</name>
    <dbReference type="NCBI Taxonomy" id="1923877"/>
    <lineage>
        <taxon>Bacteria</taxon>
        <taxon>Bacillati</taxon>
        <taxon>Bacillota</taxon>
        <taxon>Bacilli</taxon>
        <taxon>Bacillales</taxon>
        <taxon>Sporolactobacillaceae</taxon>
        <taxon>Sporolactobacillus</taxon>
    </lineage>
</organism>
<keyword evidence="2" id="KW-1185">Reference proteome</keyword>
<reference evidence="2" key="1">
    <citation type="journal article" date="2019" name="Int. J. Syst. Evol. Microbiol.">
        <title>The Global Catalogue of Microorganisms (GCM) 10K type strain sequencing project: providing services to taxonomists for standard genome sequencing and annotation.</title>
        <authorList>
            <consortium name="The Broad Institute Genomics Platform"/>
            <consortium name="The Broad Institute Genome Sequencing Center for Infectious Disease"/>
            <person name="Wu L."/>
            <person name="Ma J."/>
        </authorList>
    </citation>
    <scope>NUCLEOTIDE SEQUENCE [LARGE SCALE GENOMIC DNA]</scope>
    <source>
        <strain evidence="2">TISTR 2466</strain>
    </source>
</reference>
<evidence type="ECO:0000313" key="2">
    <source>
        <dbReference type="Proteomes" id="UP001597399"/>
    </source>
</evidence>
<gene>
    <name evidence="1" type="ORF">ACFSUE_03055</name>
</gene>
<dbReference type="RefSeq" id="WP_253065635.1">
    <property type="nucleotide sequence ID" value="NZ_JAMXWM010000056.1"/>
</dbReference>
<dbReference type="EMBL" id="JBHUMQ010000005">
    <property type="protein sequence ID" value="MFD2692624.1"/>
    <property type="molecule type" value="Genomic_DNA"/>
</dbReference>
<proteinExistence type="predicted"/>
<dbReference type="Proteomes" id="UP001597399">
    <property type="component" value="Unassembled WGS sequence"/>
</dbReference>
<sequence length="64" mass="7426">MSKNTEIMKAEIDLMENAMYLVCDGHLTKVRAKEFGSTEIAWKDGKWLDVIQHERQRNCGQDVI</sequence>
<accession>A0ABW5S0R6</accession>
<name>A0ABW5S0R6_9BACL</name>
<protein>
    <submittedName>
        <fullName evidence="1">DUF3954 domain-containing protein</fullName>
    </submittedName>
</protein>